<dbReference type="EMBL" id="CAJOBC010007868">
    <property type="protein sequence ID" value="CAF3945630.1"/>
    <property type="molecule type" value="Genomic_DNA"/>
</dbReference>
<dbReference type="OrthoDB" id="10007406at2759"/>
<feature type="non-terminal residue" evidence="1">
    <location>
        <position position="1"/>
    </location>
</feature>
<proteinExistence type="predicted"/>
<evidence type="ECO:0000313" key="3">
    <source>
        <dbReference type="Proteomes" id="UP000663829"/>
    </source>
</evidence>
<dbReference type="EMBL" id="CAJNOQ010007868">
    <property type="protein sequence ID" value="CAF1181337.1"/>
    <property type="molecule type" value="Genomic_DNA"/>
</dbReference>
<dbReference type="Proteomes" id="UP000681722">
    <property type="component" value="Unassembled WGS sequence"/>
</dbReference>
<keyword evidence="3" id="KW-1185">Reference proteome</keyword>
<dbReference type="AlphaFoldDB" id="A0A814UVS8"/>
<evidence type="ECO:0000313" key="2">
    <source>
        <dbReference type="EMBL" id="CAF3945630.1"/>
    </source>
</evidence>
<dbReference type="InterPro" id="IPR027993">
    <property type="entry name" value="DUF4495"/>
</dbReference>
<reference evidence="1" key="1">
    <citation type="submission" date="2021-02" db="EMBL/GenBank/DDBJ databases">
        <authorList>
            <person name="Nowell W R."/>
        </authorList>
    </citation>
    <scope>NUCLEOTIDE SEQUENCE</scope>
</reference>
<dbReference type="Proteomes" id="UP000663829">
    <property type="component" value="Unassembled WGS sequence"/>
</dbReference>
<organism evidence="1 3">
    <name type="scientific">Didymodactylos carnosus</name>
    <dbReference type="NCBI Taxonomy" id="1234261"/>
    <lineage>
        <taxon>Eukaryota</taxon>
        <taxon>Metazoa</taxon>
        <taxon>Spiralia</taxon>
        <taxon>Gnathifera</taxon>
        <taxon>Rotifera</taxon>
        <taxon>Eurotatoria</taxon>
        <taxon>Bdelloidea</taxon>
        <taxon>Philodinida</taxon>
        <taxon>Philodinidae</taxon>
        <taxon>Didymodactylos</taxon>
    </lineage>
</organism>
<evidence type="ECO:0000313" key="1">
    <source>
        <dbReference type="EMBL" id="CAF1181337.1"/>
    </source>
</evidence>
<name>A0A814UVS8_9BILA</name>
<accession>A0A814UVS8</accession>
<sequence length="745" mass="88413">VNRIPKFGEGDYTAQNQSHENKLWTDLNITGEEKASMTANKIELILRTVRHLQETNAKEAIDILQSFLQLSNMLPFFKYFYLYPTLPVYRHEFLQYQVDLLKKYHLSSQSLISFSSKIPLSTATQLEQNFQLIFDTLSQLMPFTDVINSLISIRSTFIEQIIIHQYKKDQYKWPEKCVYLSHLFEICLKIIHHDLMIIRSIAQENYVEHYLKLTILKHFQALFKEFYEQFSVKVAKSTSTTHVELADIKHLAMLIENFIKIEELINDQTFQVGKKYFRGQENKTEYVQNSIKDSFWYTTINLINEQFCQIILSSIRSICGELIADKNIFKQFESIDKLVEYTPQPNGIVTFIYPDICKLVTLLNEYKHAIDESNQVFASTIEKQRFKEKFIEIINDYIFKLYKQTSKVFVQYPETFSLDHCCAVLSSFCVIHSTLDYLLSSNIHYKLIVESNNLYFYEFIRQFCDIILSNWQLKLIQDVDAGDWSNSKSYYEDTRYSIYIDSLFHHIYRLQQYLQKYCSLLTLYIVPYLITKLMQFFNERYSSVRASYSRLNQYRTDILAFLMYTSEYLHYFLTKSELSNKNYENLYELFISYGNSLLASLALVSSPCDILLENLKEIIHQIPTTNTMSYNWLHIIRSDWYSDTQMKSNVQILQKLKFIITVGIRSWSMLSEILTNNITSNLFVEDRELLSYKKSFIYMVTLHENENGCSIILDHIIRHEKEWTFLNDTKPTLKVRKISDNIFFI</sequence>
<comment type="caution">
    <text evidence="1">The sequence shown here is derived from an EMBL/GenBank/DDBJ whole genome shotgun (WGS) entry which is preliminary data.</text>
</comment>
<dbReference type="Pfam" id="PF14906">
    <property type="entry name" value="DUF4495"/>
    <property type="match status" value="1"/>
</dbReference>
<gene>
    <name evidence="1" type="ORF">GPM918_LOCUS22718</name>
    <name evidence="2" type="ORF">SRO942_LOCUS22716</name>
</gene>
<protein>
    <submittedName>
        <fullName evidence="1">Uncharacterized protein</fullName>
    </submittedName>
</protein>